<dbReference type="Proteomes" id="UP000640426">
    <property type="component" value="Unassembled WGS sequence"/>
</dbReference>
<dbReference type="PRINTS" id="PR00598">
    <property type="entry name" value="HTHMARR"/>
</dbReference>
<dbReference type="InterPro" id="IPR000835">
    <property type="entry name" value="HTH_MarR-typ"/>
</dbReference>
<dbReference type="PROSITE" id="PS50995">
    <property type="entry name" value="HTH_MARR_2"/>
    <property type="match status" value="1"/>
</dbReference>
<dbReference type="Gene3D" id="1.10.10.10">
    <property type="entry name" value="Winged helix-like DNA-binding domain superfamily/Winged helix DNA-binding domain"/>
    <property type="match status" value="1"/>
</dbReference>
<dbReference type="InterPro" id="IPR036390">
    <property type="entry name" value="WH_DNA-bd_sf"/>
</dbReference>
<evidence type="ECO:0000313" key="2">
    <source>
        <dbReference type="EMBL" id="MBJ6121173.1"/>
    </source>
</evidence>
<reference evidence="3" key="1">
    <citation type="submission" date="2020-12" db="EMBL/GenBank/DDBJ databases">
        <title>Hymenobacter sp.</title>
        <authorList>
            <person name="Kim M.K."/>
        </authorList>
    </citation>
    <scope>NUCLEOTIDE SEQUENCE [LARGE SCALE GENOMIC DNA]</scope>
    <source>
        <strain evidence="3">BT553</strain>
    </source>
</reference>
<organism evidence="2 3">
    <name type="scientific">Sphingomonas mollis</name>
    <dbReference type="NCBI Taxonomy" id="2795726"/>
    <lineage>
        <taxon>Bacteria</taxon>
        <taxon>Pseudomonadati</taxon>
        <taxon>Pseudomonadota</taxon>
        <taxon>Alphaproteobacteria</taxon>
        <taxon>Sphingomonadales</taxon>
        <taxon>Sphingomonadaceae</taxon>
        <taxon>Sphingomonas</taxon>
    </lineage>
</organism>
<name>A0ABS0XN36_9SPHN</name>
<dbReference type="PANTHER" id="PTHR33164:SF44">
    <property type="entry name" value="TRANSCRIPTIONAL REGULATORY PROTEIN"/>
    <property type="match status" value="1"/>
</dbReference>
<dbReference type="Pfam" id="PF12802">
    <property type="entry name" value="MarR_2"/>
    <property type="match status" value="1"/>
</dbReference>
<dbReference type="InterPro" id="IPR039422">
    <property type="entry name" value="MarR/SlyA-like"/>
</dbReference>
<dbReference type="PANTHER" id="PTHR33164">
    <property type="entry name" value="TRANSCRIPTIONAL REGULATOR, MARR FAMILY"/>
    <property type="match status" value="1"/>
</dbReference>
<dbReference type="InterPro" id="IPR036388">
    <property type="entry name" value="WH-like_DNA-bd_sf"/>
</dbReference>
<dbReference type="SMART" id="SM00347">
    <property type="entry name" value="HTH_MARR"/>
    <property type="match status" value="1"/>
</dbReference>
<protein>
    <submittedName>
        <fullName evidence="2">MarR family transcriptional regulator</fullName>
    </submittedName>
</protein>
<sequence length="160" mass="17647">MDLMFFAHSRHLRRADDELARVGLGRAHHRVLYFVARKPDMTVGELLTILAIAKQSLARVARELTEKGLLTQRPGVRDRRQRLIALTPAGEALERELFTLLRSNMADAYAASGGTAVTGFWTVMQNLMGEEARLLFSALHRNDPLPATGARSVARAGADA</sequence>
<keyword evidence="3" id="KW-1185">Reference proteome</keyword>
<dbReference type="EMBL" id="JAELXS010000002">
    <property type="protein sequence ID" value="MBJ6121173.1"/>
    <property type="molecule type" value="Genomic_DNA"/>
</dbReference>
<dbReference type="SUPFAM" id="SSF46785">
    <property type="entry name" value="Winged helix' DNA-binding domain"/>
    <property type="match status" value="1"/>
</dbReference>
<gene>
    <name evidence="2" type="ORF">JAO74_05130</name>
</gene>
<comment type="caution">
    <text evidence="2">The sequence shown here is derived from an EMBL/GenBank/DDBJ whole genome shotgun (WGS) entry which is preliminary data.</text>
</comment>
<feature type="domain" description="HTH marR-type" evidence="1">
    <location>
        <begin position="1"/>
        <end position="129"/>
    </location>
</feature>
<evidence type="ECO:0000259" key="1">
    <source>
        <dbReference type="PROSITE" id="PS50995"/>
    </source>
</evidence>
<accession>A0ABS0XN36</accession>
<evidence type="ECO:0000313" key="3">
    <source>
        <dbReference type="Proteomes" id="UP000640426"/>
    </source>
</evidence>
<proteinExistence type="predicted"/>